<keyword evidence="1" id="KW-0732">Signal</keyword>
<sequence length="104" mass="11429">MLKLSFICSLSHLTVSKLSQIILVPSETSSSTTSSPVMLLFTCSLSALWSSTSEEDDSSGETSTCSLNGRALFMAANVQTFRQNNPKNENSQLRCRLHETSLMY</sequence>
<evidence type="ECO:0000256" key="1">
    <source>
        <dbReference type="SAM" id="SignalP"/>
    </source>
</evidence>
<reference evidence="2 3" key="1">
    <citation type="journal article" date="2021" name="BMC Genomics">
        <title>Datura genome reveals duplications of psychoactive alkaloid biosynthetic genes and high mutation rate following tissue culture.</title>
        <authorList>
            <person name="Rajewski A."/>
            <person name="Carter-House D."/>
            <person name="Stajich J."/>
            <person name="Litt A."/>
        </authorList>
    </citation>
    <scope>NUCLEOTIDE SEQUENCE [LARGE SCALE GENOMIC DNA]</scope>
    <source>
        <strain evidence="2">AR-01</strain>
    </source>
</reference>
<comment type="caution">
    <text evidence="2">The sequence shown here is derived from an EMBL/GenBank/DDBJ whole genome shotgun (WGS) entry which is preliminary data.</text>
</comment>
<feature type="chain" id="PRO_5046112399" description="Secreted protein" evidence="1">
    <location>
        <begin position="17"/>
        <end position="104"/>
    </location>
</feature>
<protein>
    <recommendedName>
        <fullName evidence="4">Secreted protein</fullName>
    </recommendedName>
</protein>
<evidence type="ECO:0000313" key="3">
    <source>
        <dbReference type="Proteomes" id="UP000823775"/>
    </source>
</evidence>
<accession>A0ABS8T7Z4</accession>
<gene>
    <name evidence="2" type="ORF">HAX54_005031</name>
</gene>
<organism evidence="2 3">
    <name type="scientific">Datura stramonium</name>
    <name type="common">Jimsonweed</name>
    <name type="synonym">Common thornapple</name>
    <dbReference type="NCBI Taxonomy" id="4076"/>
    <lineage>
        <taxon>Eukaryota</taxon>
        <taxon>Viridiplantae</taxon>
        <taxon>Streptophyta</taxon>
        <taxon>Embryophyta</taxon>
        <taxon>Tracheophyta</taxon>
        <taxon>Spermatophyta</taxon>
        <taxon>Magnoliopsida</taxon>
        <taxon>eudicotyledons</taxon>
        <taxon>Gunneridae</taxon>
        <taxon>Pentapetalae</taxon>
        <taxon>asterids</taxon>
        <taxon>lamiids</taxon>
        <taxon>Solanales</taxon>
        <taxon>Solanaceae</taxon>
        <taxon>Solanoideae</taxon>
        <taxon>Datureae</taxon>
        <taxon>Datura</taxon>
    </lineage>
</organism>
<name>A0ABS8T7Z4_DATST</name>
<evidence type="ECO:0008006" key="4">
    <source>
        <dbReference type="Google" id="ProtNLM"/>
    </source>
</evidence>
<feature type="signal peptide" evidence="1">
    <location>
        <begin position="1"/>
        <end position="16"/>
    </location>
</feature>
<proteinExistence type="predicted"/>
<evidence type="ECO:0000313" key="2">
    <source>
        <dbReference type="EMBL" id="MCD7467534.1"/>
    </source>
</evidence>
<dbReference type="Proteomes" id="UP000823775">
    <property type="component" value="Unassembled WGS sequence"/>
</dbReference>
<keyword evidence="3" id="KW-1185">Reference proteome</keyword>
<dbReference type="EMBL" id="JACEIK010001241">
    <property type="protein sequence ID" value="MCD7467534.1"/>
    <property type="molecule type" value="Genomic_DNA"/>
</dbReference>